<dbReference type="RefSeq" id="XP_044715407.1">
    <property type="nucleotide sequence ID" value="XM_044869456.1"/>
</dbReference>
<gene>
    <name evidence="3" type="ORF">HRG_10986</name>
</gene>
<keyword evidence="4" id="KW-1185">Reference proteome</keyword>
<keyword evidence="2" id="KW-0812">Transmembrane</keyword>
<keyword evidence="2" id="KW-1133">Transmembrane helix</keyword>
<keyword evidence="2" id="KW-0472">Membrane</keyword>
<proteinExistence type="predicted"/>
<dbReference type="EMBL" id="JAIZPD010000018">
    <property type="protein sequence ID" value="KAH0957893.1"/>
    <property type="molecule type" value="Genomic_DNA"/>
</dbReference>
<evidence type="ECO:0000313" key="4">
    <source>
        <dbReference type="Proteomes" id="UP000824596"/>
    </source>
</evidence>
<comment type="caution">
    <text evidence="3">The sequence shown here is derived from an EMBL/GenBank/DDBJ whole genome shotgun (WGS) entry which is preliminary data.</text>
</comment>
<organism evidence="3 4">
    <name type="scientific">Hirsutella rhossiliensis</name>
    <dbReference type="NCBI Taxonomy" id="111463"/>
    <lineage>
        <taxon>Eukaryota</taxon>
        <taxon>Fungi</taxon>
        <taxon>Dikarya</taxon>
        <taxon>Ascomycota</taxon>
        <taxon>Pezizomycotina</taxon>
        <taxon>Sordariomycetes</taxon>
        <taxon>Hypocreomycetidae</taxon>
        <taxon>Hypocreales</taxon>
        <taxon>Ophiocordycipitaceae</taxon>
        <taxon>Hirsutella</taxon>
    </lineage>
</organism>
<evidence type="ECO:0000256" key="1">
    <source>
        <dbReference type="SAM" id="MobiDB-lite"/>
    </source>
</evidence>
<feature type="compositionally biased region" description="Polar residues" evidence="1">
    <location>
        <begin position="20"/>
        <end position="32"/>
    </location>
</feature>
<dbReference type="Proteomes" id="UP000824596">
    <property type="component" value="Unassembled WGS sequence"/>
</dbReference>
<protein>
    <submittedName>
        <fullName evidence="3">Tat pathway signal sequence</fullName>
    </submittedName>
</protein>
<name>A0A9P8MM77_9HYPO</name>
<dbReference type="GeneID" id="68360114"/>
<feature type="transmembrane region" description="Helical" evidence="2">
    <location>
        <begin position="124"/>
        <end position="146"/>
    </location>
</feature>
<evidence type="ECO:0000256" key="2">
    <source>
        <dbReference type="SAM" id="Phobius"/>
    </source>
</evidence>
<dbReference type="OrthoDB" id="5296155at2759"/>
<sequence>MAGPFYNQRSSNSSRSSLRTMQTMSIITQYSDAYNPGALPKGPLRVPQKHPRRSAGPGYGPSPYVNPEPTAEVDVLPSKEVEVLPTKEGGSDGTEAPPAPRVEESTSEDEERGWFAHRKRSSRFLIIVGVAAVVIVGLAVGLSVGLRRSGTTASPSDGPRSIFPAGSYAVKTSLHKTSTKCTSRSSTWNCEPFDDDDSTTLYWDIASHGPSAFTISSKQNPLTPPFSDVSLELVDGNRPTERLVFSLPTTKVVVPSDGATPANRAAKCQYRGVVLQGTLYTRRRDGRAISAPGQQEQHAAWPGDIEISQVLNSTIGQPTCLDDSGTQIADVQAAQGSCECSYSNED</sequence>
<dbReference type="AlphaFoldDB" id="A0A9P8MM77"/>
<evidence type="ECO:0000313" key="3">
    <source>
        <dbReference type="EMBL" id="KAH0957893.1"/>
    </source>
</evidence>
<accession>A0A9P8MM77</accession>
<reference evidence="3" key="1">
    <citation type="submission" date="2021-09" db="EMBL/GenBank/DDBJ databases">
        <title>A high-quality genome of the endoparasitic fungus Hirsutella rhossiliensis with a comparison of Hirsutella genomes reveals transposable elements contributing to genome size variation.</title>
        <authorList>
            <person name="Lin R."/>
            <person name="Jiao Y."/>
            <person name="Sun X."/>
            <person name="Ling J."/>
            <person name="Xie B."/>
            <person name="Cheng X."/>
        </authorList>
    </citation>
    <scope>NUCLEOTIDE SEQUENCE</scope>
    <source>
        <strain evidence="3">HR02</strain>
    </source>
</reference>
<feature type="region of interest" description="Disordered" evidence="1">
    <location>
        <begin position="1"/>
        <end position="114"/>
    </location>
</feature>
<feature type="compositionally biased region" description="Low complexity" evidence="1">
    <location>
        <begin position="9"/>
        <end position="19"/>
    </location>
</feature>